<evidence type="ECO:0000313" key="2">
    <source>
        <dbReference type="Proteomes" id="UP000245916"/>
    </source>
</evidence>
<keyword evidence="2" id="KW-1185">Reference proteome</keyword>
<name>A0A2U2J4U3_9SPHN</name>
<protein>
    <submittedName>
        <fullName evidence="1">Uncharacterized protein</fullName>
    </submittedName>
</protein>
<gene>
    <name evidence="1" type="ORF">DF286_10805</name>
</gene>
<accession>A0A2U2J4U3</accession>
<dbReference type="AlphaFoldDB" id="A0A2U2J4U3"/>
<evidence type="ECO:0000313" key="1">
    <source>
        <dbReference type="EMBL" id="PWG03301.1"/>
    </source>
</evidence>
<organism evidence="1 2">
    <name type="scientific">Allosphingosinicella humi</name>
    <dbReference type="NCBI Taxonomy" id="2068657"/>
    <lineage>
        <taxon>Bacteria</taxon>
        <taxon>Pseudomonadati</taxon>
        <taxon>Pseudomonadota</taxon>
        <taxon>Alphaproteobacteria</taxon>
        <taxon>Sphingomonadales</taxon>
        <taxon>Sphingomonadaceae</taxon>
        <taxon>Allosphingosinicella</taxon>
    </lineage>
</organism>
<dbReference type="Proteomes" id="UP000245916">
    <property type="component" value="Unassembled WGS sequence"/>
</dbReference>
<dbReference type="EMBL" id="QFFF01000001">
    <property type="protein sequence ID" value="PWG03301.1"/>
    <property type="molecule type" value="Genomic_DNA"/>
</dbReference>
<sequence length="134" mass="15066">MLGMQSAILAIGALQAFEGLLQQEKGWTNTFQELDRTLRASGRAELADRFFDYRDAINVLKHGEGRSYDKLVARRDVLPFKVKAKHQAFFEEGDVSEGIRLVEADHVFVRQCSDTIQEIVEALALRRSVPDAGT</sequence>
<comment type="caution">
    <text evidence="1">The sequence shown here is derived from an EMBL/GenBank/DDBJ whole genome shotgun (WGS) entry which is preliminary data.</text>
</comment>
<reference evidence="1 2" key="1">
    <citation type="submission" date="2018-05" db="EMBL/GenBank/DDBJ databases">
        <title>Genome of Sphingosinicella humi QZX222.</title>
        <authorList>
            <person name="Qiao Z."/>
            <person name="Wang G."/>
        </authorList>
    </citation>
    <scope>NUCLEOTIDE SEQUENCE [LARGE SCALE GENOMIC DNA]</scope>
    <source>
        <strain evidence="1 2">QZX222</strain>
    </source>
</reference>
<proteinExistence type="predicted"/>